<dbReference type="PANTHER" id="PTHR30348">
    <property type="entry name" value="UNCHARACTERIZED PROTEIN YECE"/>
    <property type="match status" value="1"/>
</dbReference>
<dbReference type="Proteomes" id="UP000555728">
    <property type="component" value="Unassembled WGS sequence"/>
</dbReference>
<dbReference type="Gene3D" id="3.20.20.410">
    <property type="entry name" value="Protein of unknown function UPF0759"/>
    <property type="match status" value="1"/>
</dbReference>
<dbReference type="RefSeq" id="WP_184435448.1">
    <property type="nucleotide sequence ID" value="NZ_JACIGI010000017.1"/>
</dbReference>
<dbReference type="Pfam" id="PF01904">
    <property type="entry name" value="DUF72"/>
    <property type="match status" value="1"/>
</dbReference>
<gene>
    <name evidence="1" type="ORF">GGD88_002260</name>
</gene>
<dbReference type="SUPFAM" id="SSF117396">
    <property type="entry name" value="TM1631-like"/>
    <property type="match status" value="1"/>
</dbReference>
<sequence>MARVLIGTSGWHYTHWTGPFYPSDVQAGDRLAFYASAFRAAEVNNTFYSLPRASTLRHWCAQTPDGFVFACKASRYITHMKKLKDAAETVPRFLESIAPLGDKLGPVLFQLPPRWRCNVDRLAALLAVVPPGQRCAVEFRDESWFTEAVDTVLADHGAAFTVYDLDGHTAPVKVTADFAYVRLHGPGAPYQGSYDAAALATWAARIAEWRDGGRDVYVFFDNDEAGYAALNAAHLRTLVDGDGVPA</sequence>
<dbReference type="PANTHER" id="PTHR30348:SF4">
    <property type="entry name" value="DUF72 DOMAIN-CONTAINING PROTEIN"/>
    <property type="match status" value="1"/>
</dbReference>
<comment type="caution">
    <text evidence="1">The sequence shown here is derived from an EMBL/GenBank/DDBJ whole genome shotgun (WGS) entry which is preliminary data.</text>
</comment>
<organism evidence="1 2">
    <name type="scientific">Roseospira goensis</name>
    <dbReference type="NCBI Taxonomy" id="391922"/>
    <lineage>
        <taxon>Bacteria</taxon>
        <taxon>Pseudomonadati</taxon>
        <taxon>Pseudomonadota</taxon>
        <taxon>Alphaproteobacteria</taxon>
        <taxon>Rhodospirillales</taxon>
        <taxon>Rhodospirillaceae</taxon>
        <taxon>Roseospira</taxon>
    </lineage>
</organism>
<dbReference type="EMBL" id="JACIGI010000017">
    <property type="protein sequence ID" value="MBB4286528.1"/>
    <property type="molecule type" value="Genomic_DNA"/>
</dbReference>
<protein>
    <submittedName>
        <fullName evidence="1">Uncharacterized protein YecE (DUF72 family)</fullName>
    </submittedName>
</protein>
<name>A0A7W6WLB3_9PROT</name>
<evidence type="ECO:0000313" key="1">
    <source>
        <dbReference type="EMBL" id="MBB4286528.1"/>
    </source>
</evidence>
<evidence type="ECO:0000313" key="2">
    <source>
        <dbReference type="Proteomes" id="UP000555728"/>
    </source>
</evidence>
<reference evidence="1 2" key="1">
    <citation type="submission" date="2020-08" db="EMBL/GenBank/DDBJ databases">
        <title>Genome sequencing of Purple Non-Sulfur Bacteria from various extreme environments.</title>
        <authorList>
            <person name="Mayer M."/>
        </authorList>
    </citation>
    <scope>NUCLEOTIDE SEQUENCE [LARGE SCALE GENOMIC DNA]</scope>
    <source>
        <strain evidence="1 2">JA135</strain>
    </source>
</reference>
<proteinExistence type="predicted"/>
<dbReference type="InterPro" id="IPR002763">
    <property type="entry name" value="DUF72"/>
</dbReference>
<dbReference type="InterPro" id="IPR036520">
    <property type="entry name" value="UPF0759_sf"/>
</dbReference>
<keyword evidence="2" id="KW-1185">Reference proteome</keyword>
<dbReference type="AlphaFoldDB" id="A0A7W6WLB3"/>
<accession>A0A7W6WLB3</accession>